<organism evidence="2 3">
    <name type="scientific">Trametes pubescens</name>
    <name type="common">White-rot fungus</name>
    <dbReference type="NCBI Taxonomy" id="154538"/>
    <lineage>
        <taxon>Eukaryota</taxon>
        <taxon>Fungi</taxon>
        <taxon>Dikarya</taxon>
        <taxon>Basidiomycota</taxon>
        <taxon>Agaricomycotina</taxon>
        <taxon>Agaricomycetes</taxon>
        <taxon>Polyporales</taxon>
        <taxon>Polyporaceae</taxon>
        <taxon>Trametes</taxon>
    </lineage>
</organism>
<evidence type="ECO:0000313" key="3">
    <source>
        <dbReference type="Proteomes" id="UP000184267"/>
    </source>
</evidence>
<dbReference type="EMBL" id="MNAD01000764">
    <property type="protein sequence ID" value="OJT10618.1"/>
    <property type="molecule type" value="Genomic_DNA"/>
</dbReference>
<reference evidence="2 3" key="1">
    <citation type="submission" date="2016-10" db="EMBL/GenBank/DDBJ databases">
        <title>Genome sequence of the basidiomycete white-rot fungus Trametes pubescens.</title>
        <authorList>
            <person name="Makela M.R."/>
            <person name="Granchi Z."/>
            <person name="Peng M."/>
            <person name="De Vries R.P."/>
            <person name="Grigoriev I."/>
            <person name="Riley R."/>
            <person name="Hilden K."/>
        </authorList>
    </citation>
    <scope>NUCLEOTIDE SEQUENCE [LARGE SCALE GENOMIC DNA]</scope>
    <source>
        <strain evidence="2 3">FBCC735</strain>
    </source>
</reference>
<accession>A0A1M2VST4</accession>
<dbReference type="Proteomes" id="UP000184267">
    <property type="component" value="Unassembled WGS sequence"/>
</dbReference>
<dbReference type="AlphaFoldDB" id="A0A1M2VST4"/>
<comment type="caution">
    <text evidence="2">The sequence shown here is derived from an EMBL/GenBank/DDBJ whole genome shotgun (WGS) entry which is preliminary data.</text>
</comment>
<feature type="region of interest" description="Disordered" evidence="1">
    <location>
        <begin position="1"/>
        <end position="33"/>
    </location>
</feature>
<evidence type="ECO:0000313" key="2">
    <source>
        <dbReference type="EMBL" id="OJT10618.1"/>
    </source>
</evidence>
<evidence type="ECO:0000256" key="1">
    <source>
        <dbReference type="SAM" id="MobiDB-lite"/>
    </source>
</evidence>
<proteinExistence type="predicted"/>
<gene>
    <name evidence="2" type="ORF">TRAPUB_12866</name>
</gene>
<name>A0A1M2VST4_TRAPU</name>
<sequence>MVRSLAAPPSTRRPILHSDSTTTTTSTSKARAVPPRVRCPELKHLRIDGWGWSRRALGQILDCLRVRAAHGASRLEYFGSDADGAGWVSVILPVLEKYRTRFLAVVDEFALDGWRW</sequence>
<protein>
    <submittedName>
        <fullName evidence="2">Uncharacterized protein</fullName>
    </submittedName>
</protein>
<keyword evidence="3" id="KW-1185">Reference proteome</keyword>